<evidence type="ECO:0000259" key="3">
    <source>
        <dbReference type="Pfam" id="PF10400"/>
    </source>
</evidence>
<dbReference type="InterPro" id="IPR036388">
    <property type="entry name" value="WH-like_DNA-bd_sf"/>
</dbReference>
<dbReference type="EMBL" id="AWSE01000015">
    <property type="protein sequence ID" value="ERH25583.1"/>
    <property type="molecule type" value="Genomic_DNA"/>
</dbReference>
<evidence type="ECO:0000313" key="5">
    <source>
        <dbReference type="Proteomes" id="UP000016536"/>
    </source>
</evidence>
<dbReference type="PATRIC" id="fig|1321818.3.peg.323"/>
<keyword evidence="5" id="KW-1185">Reference proteome</keyword>
<feature type="domain" description="Transcription regulator PadR N-terminal" evidence="2">
    <location>
        <begin position="34"/>
        <end position="107"/>
    </location>
</feature>
<reference evidence="4 5" key="1">
    <citation type="submission" date="2013-08" db="EMBL/GenBank/DDBJ databases">
        <authorList>
            <person name="Weinstock G."/>
            <person name="Sodergren E."/>
            <person name="Wylie T."/>
            <person name="Fulton L."/>
            <person name="Fulton R."/>
            <person name="Fronick C."/>
            <person name="O'Laughlin M."/>
            <person name="Godfrey J."/>
            <person name="Miner T."/>
            <person name="Herter B."/>
            <person name="Appelbaum E."/>
            <person name="Cordes M."/>
            <person name="Lek S."/>
            <person name="Wollam A."/>
            <person name="Pepin K.H."/>
            <person name="Palsikar V.B."/>
            <person name="Mitreva M."/>
            <person name="Wilson R.K."/>
        </authorList>
    </citation>
    <scope>NUCLEOTIDE SEQUENCE [LARGE SCALE GENOMIC DNA]</scope>
    <source>
        <strain evidence="4 5">F0542</strain>
    </source>
</reference>
<comment type="caution">
    <text evidence="4">The sequence shown here is derived from an EMBL/GenBank/DDBJ whole genome shotgun (WGS) entry which is preliminary data.</text>
</comment>
<dbReference type="PANTHER" id="PTHR43252:SF2">
    <property type="entry name" value="TRANSCRIPTION REGULATOR, PADR-LIKE FAMILY"/>
    <property type="match status" value="1"/>
</dbReference>
<evidence type="ECO:0000259" key="2">
    <source>
        <dbReference type="Pfam" id="PF03551"/>
    </source>
</evidence>
<dbReference type="Gene3D" id="6.10.140.190">
    <property type="match status" value="1"/>
</dbReference>
<dbReference type="Pfam" id="PF03551">
    <property type="entry name" value="PadR"/>
    <property type="match status" value="1"/>
</dbReference>
<gene>
    <name evidence="4" type="ORF">HMPREF1979_00387</name>
</gene>
<dbReference type="SUPFAM" id="SSF46785">
    <property type="entry name" value="Winged helix' DNA-binding domain"/>
    <property type="match status" value="1"/>
</dbReference>
<name>U1S0Z7_9ACTO</name>
<dbReference type="InterPro" id="IPR036390">
    <property type="entry name" value="WH_DNA-bd_sf"/>
</dbReference>
<dbReference type="Proteomes" id="UP000016536">
    <property type="component" value="Unassembled WGS sequence"/>
</dbReference>
<dbReference type="InterPro" id="IPR005149">
    <property type="entry name" value="Tscrpt_reg_PadR_N"/>
</dbReference>
<feature type="region of interest" description="Disordered" evidence="1">
    <location>
        <begin position="200"/>
        <end position="219"/>
    </location>
</feature>
<accession>U1S0Z7</accession>
<dbReference type="InterPro" id="IPR018309">
    <property type="entry name" value="Tscrpt_reg_PadR_C"/>
</dbReference>
<sequence>MLPPHPSLQQVTRGDRRCGIVFAYCEHMRLRHAILGLLSRQPQSGYDLNRAFNSSVVYFWYADQSQIYRTLDRLEADGAISTRVIPQSGRPDRRVHSLTESGRAELDAWLLSPLEPNTVKDPLLARIFFAARLGHERVDALLSEAEKRFRRELEELEAIDIDVVDLDTAMKAAVLRCGINGTKAQLEWVAQTRRAIAADVGDTQSGTAEGTETADEDGH</sequence>
<dbReference type="Gene3D" id="1.10.10.10">
    <property type="entry name" value="Winged helix-like DNA-binding domain superfamily/Winged helix DNA-binding domain"/>
    <property type="match status" value="1"/>
</dbReference>
<dbReference type="AlphaFoldDB" id="U1S0Z7"/>
<evidence type="ECO:0000313" key="4">
    <source>
        <dbReference type="EMBL" id="ERH25583.1"/>
    </source>
</evidence>
<organism evidence="4 5">
    <name type="scientific">Actinomyces johnsonii F0542</name>
    <dbReference type="NCBI Taxonomy" id="1321818"/>
    <lineage>
        <taxon>Bacteria</taxon>
        <taxon>Bacillati</taxon>
        <taxon>Actinomycetota</taxon>
        <taxon>Actinomycetes</taxon>
        <taxon>Actinomycetales</taxon>
        <taxon>Actinomycetaceae</taxon>
        <taxon>Actinomyces</taxon>
    </lineage>
</organism>
<proteinExistence type="predicted"/>
<dbReference type="PANTHER" id="PTHR43252">
    <property type="entry name" value="TRANSCRIPTIONAL REGULATOR YQJI"/>
    <property type="match status" value="1"/>
</dbReference>
<dbReference type="HOGENOM" id="CLU_089258_1_3_11"/>
<dbReference type="Pfam" id="PF10400">
    <property type="entry name" value="Vir_act_alpha_C"/>
    <property type="match status" value="1"/>
</dbReference>
<feature type="domain" description="Transcription regulator PadR C-terminal" evidence="3">
    <location>
        <begin position="119"/>
        <end position="195"/>
    </location>
</feature>
<protein>
    <submittedName>
        <fullName evidence="4">Transcriptional regulator, PadR family</fullName>
    </submittedName>
</protein>
<evidence type="ECO:0000256" key="1">
    <source>
        <dbReference type="SAM" id="MobiDB-lite"/>
    </source>
</evidence>